<reference evidence="2 3" key="1">
    <citation type="submission" date="2019-09" db="EMBL/GenBank/DDBJ databases">
        <title>Bird 10,000 Genomes (B10K) Project - Family phase.</title>
        <authorList>
            <person name="Zhang G."/>
        </authorList>
    </citation>
    <scope>NUCLEOTIDE SEQUENCE [LARGE SCALE GENOMIC DNA]</scope>
    <source>
        <strain evidence="2">B10K-DU-013-18</strain>
        <tissue evidence="2">Muscle</tissue>
    </source>
</reference>
<accession>A0A7K5QAM6</accession>
<dbReference type="Proteomes" id="UP000566454">
    <property type="component" value="Unassembled WGS sequence"/>
</dbReference>
<dbReference type="OrthoDB" id="10057795at2759"/>
<proteinExistence type="predicted"/>
<dbReference type="Pfam" id="PF00435">
    <property type="entry name" value="Spectrin"/>
    <property type="match status" value="2"/>
</dbReference>
<dbReference type="AlphaFoldDB" id="A0A7K5QAM6"/>
<comment type="caution">
    <text evidence="2">The sequence shown here is derived from an EMBL/GenBank/DDBJ whole genome shotgun (WGS) entry which is preliminary data.</text>
</comment>
<feature type="non-terminal residue" evidence="2">
    <location>
        <position position="1"/>
    </location>
</feature>
<name>A0A7K5QAM6_9PASE</name>
<evidence type="ECO:0000313" key="2">
    <source>
        <dbReference type="EMBL" id="NWT64451.1"/>
    </source>
</evidence>
<evidence type="ECO:0000256" key="1">
    <source>
        <dbReference type="SAM" id="Coils"/>
    </source>
</evidence>
<keyword evidence="3" id="KW-1185">Reference proteome</keyword>
<feature type="non-terminal residue" evidence="2">
    <location>
        <position position="260"/>
    </location>
</feature>
<keyword evidence="1" id="KW-0175">Coiled coil</keyword>
<dbReference type="SUPFAM" id="SSF46966">
    <property type="entry name" value="Spectrin repeat"/>
    <property type="match status" value="2"/>
</dbReference>
<dbReference type="EMBL" id="VYZK01000013">
    <property type="protein sequence ID" value="NWT64451.1"/>
    <property type="molecule type" value="Genomic_DNA"/>
</dbReference>
<gene>
    <name evidence="2" type="primary">Utrn_1</name>
    <name evidence="2" type="ORF">PRUHIM_R01703</name>
</gene>
<sequence length="260" mass="30156">EKAVNLKKDLAEMQEWMTQAEEEYLEKDFEYKSPEELENAVEEMKRAKEDVLQKEVRVKILKDNIKMLATKVPSSGQDLATELNVVLENYQLLCNRIRGKCHTLEARMLGNILWSCWIELLQYLDLETAWLNNLEERVQMTGNLPDKLDAVNDALESLESVLRHPADNRTQIRELGQTLIDGGILDDIISEKLEAFNARYEELSHLAVSRQIALEQHLQTMRETDHMLQVLQESLGDLDRQLTSYLTDRIDAFQMPQEAQ</sequence>
<organism evidence="2 3">
    <name type="scientific">Prunella himalayana</name>
    <dbReference type="NCBI Taxonomy" id="670356"/>
    <lineage>
        <taxon>Eukaryota</taxon>
        <taxon>Metazoa</taxon>
        <taxon>Chordata</taxon>
        <taxon>Craniata</taxon>
        <taxon>Vertebrata</taxon>
        <taxon>Euteleostomi</taxon>
        <taxon>Archelosauria</taxon>
        <taxon>Archosauria</taxon>
        <taxon>Dinosauria</taxon>
        <taxon>Saurischia</taxon>
        <taxon>Theropoda</taxon>
        <taxon>Coelurosauria</taxon>
        <taxon>Aves</taxon>
        <taxon>Neognathae</taxon>
        <taxon>Neoaves</taxon>
        <taxon>Telluraves</taxon>
        <taxon>Australaves</taxon>
        <taxon>Passeriformes</taxon>
        <taxon>Passeroidea</taxon>
        <taxon>Prunellidae</taxon>
        <taxon>Prunella</taxon>
    </lineage>
</organism>
<dbReference type="InterPro" id="IPR018159">
    <property type="entry name" value="Spectrin/alpha-actinin"/>
</dbReference>
<protein>
    <submittedName>
        <fullName evidence="2">UTRO protein</fullName>
    </submittedName>
</protein>
<dbReference type="Gene3D" id="1.20.58.60">
    <property type="match status" value="1"/>
</dbReference>
<feature type="coiled-coil region" evidence="1">
    <location>
        <begin position="3"/>
        <end position="64"/>
    </location>
</feature>
<dbReference type="InterPro" id="IPR002017">
    <property type="entry name" value="Spectrin_repeat"/>
</dbReference>
<dbReference type="SMART" id="SM00150">
    <property type="entry name" value="SPEC"/>
    <property type="match status" value="2"/>
</dbReference>
<evidence type="ECO:0000313" key="3">
    <source>
        <dbReference type="Proteomes" id="UP000566454"/>
    </source>
</evidence>